<dbReference type="RefSeq" id="WP_055059836.1">
    <property type="nucleotide sequence ID" value="NZ_CZBP01000011.1"/>
</dbReference>
<dbReference type="InterPro" id="IPR000192">
    <property type="entry name" value="Aminotrans_V_dom"/>
</dbReference>
<evidence type="ECO:0000256" key="7">
    <source>
        <dbReference type="RuleBase" id="RU004504"/>
    </source>
</evidence>
<dbReference type="Gene3D" id="3.40.640.10">
    <property type="entry name" value="Type I PLP-dependent aspartate aminotransferase-like (Major domain)"/>
    <property type="match status" value="1"/>
</dbReference>
<dbReference type="InterPro" id="IPR016454">
    <property type="entry name" value="Cysteine_dSase"/>
</dbReference>
<dbReference type="GO" id="GO:0006534">
    <property type="term" value="P:cysteine metabolic process"/>
    <property type="evidence" value="ECO:0007669"/>
    <property type="project" value="UniProtKB-UniRule"/>
</dbReference>
<evidence type="ECO:0000256" key="2">
    <source>
        <dbReference type="ARBA" id="ARBA00010447"/>
    </source>
</evidence>
<comment type="cofactor">
    <cofactor evidence="1 7">
        <name>pyridoxal 5'-phosphate</name>
        <dbReference type="ChEBI" id="CHEBI:597326"/>
    </cofactor>
</comment>
<dbReference type="InterPro" id="IPR010970">
    <property type="entry name" value="Cys_dSase_SufS"/>
</dbReference>
<evidence type="ECO:0000256" key="1">
    <source>
        <dbReference type="ARBA" id="ARBA00001933"/>
    </source>
</evidence>
<keyword evidence="5 8" id="KW-0663">Pyridoxal phosphate</keyword>
<dbReference type="Pfam" id="PF00266">
    <property type="entry name" value="Aminotran_5"/>
    <property type="match status" value="1"/>
</dbReference>
<comment type="function">
    <text evidence="8">Catalyzes the removal of elemental sulfur and selenium atoms from L-cysteine, L-cystine, L-selenocysteine, and L-selenocystine to produce L-alanine.</text>
</comment>
<dbReference type="AlphaFoldDB" id="A0A174SYN7"/>
<proteinExistence type="inferred from homology"/>
<dbReference type="InterPro" id="IPR020578">
    <property type="entry name" value="Aminotrans_V_PyrdxlP_BS"/>
</dbReference>
<evidence type="ECO:0000256" key="5">
    <source>
        <dbReference type="ARBA" id="ARBA00022898"/>
    </source>
</evidence>
<evidence type="ECO:0000256" key="4">
    <source>
        <dbReference type="ARBA" id="ARBA00022679"/>
    </source>
</evidence>
<dbReference type="Proteomes" id="UP000095762">
    <property type="component" value="Unassembled WGS sequence"/>
</dbReference>
<dbReference type="CDD" id="cd06453">
    <property type="entry name" value="SufS_like"/>
    <property type="match status" value="1"/>
</dbReference>
<evidence type="ECO:0000313" key="10">
    <source>
        <dbReference type="EMBL" id="CUQ02692.1"/>
    </source>
</evidence>
<evidence type="ECO:0000256" key="3">
    <source>
        <dbReference type="ARBA" id="ARBA00012239"/>
    </source>
</evidence>
<dbReference type="Gene3D" id="3.90.1150.10">
    <property type="entry name" value="Aspartate Aminotransferase, domain 1"/>
    <property type="match status" value="1"/>
</dbReference>
<organism evidence="10 11">
    <name type="scientific">Blautia obeum</name>
    <dbReference type="NCBI Taxonomy" id="40520"/>
    <lineage>
        <taxon>Bacteria</taxon>
        <taxon>Bacillati</taxon>
        <taxon>Bacillota</taxon>
        <taxon>Clostridia</taxon>
        <taxon>Lachnospirales</taxon>
        <taxon>Lachnospiraceae</taxon>
        <taxon>Blautia</taxon>
    </lineage>
</organism>
<keyword evidence="4 8" id="KW-0808">Transferase</keyword>
<comment type="similarity">
    <text evidence="2 8">Belongs to the class-V pyridoxal-phosphate-dependent aminotransferase family. Csd subfamily.</text>
</comment>
<reference evidence="10 11" key="1">
    <citation type="submission" date="2015-09" db="EMBL/GenBank/DDBJ databases">
        <authorList>
            <consortium name="Pathogen Informatics"/>
        </authorList>
    </citation>
    <scope>NUCLEOTIDE SEQUENCE [LARGE SCALE GENOMIC DNA]</scope>
    <source>
        <strain evidence="10 11">2789STDY5834957</strain>
    </source>
</reference>
<dbReference type="InterPro" id="IPR015422">
    <property type="entry name" value="PyrdxlP-dep_Trfase_small"/>
</dbReference>
<dbReference type="GO" id="GO:0031071">
    <property type="term" value="F:cysteine desulfurase activity"/>
    <property type="evidence" value="ECO:0007669"/>
    <property type="project" value="UniProtKB-UniRule"/>
</dbReference>
<dbReference type="PIRSF" id="PIRSF005572">
    <property type="entry name" value="NifS"/>
    <property type="match status" value="1"/>
</dbReference>
<sequence>MIQELDVQKIRKDFPMLQNQNLIYLDSSATSQKPYSVIRAVTDFYENCNANPLRGLYEIAQNATEKYDAAREKVCQFIHAKSTEEIIFTRNATESLNLVAYSYGLMAFQPGDEILVSIMEHHSDMLPWQQAAKRTGAVVKYLECERQGRITEEDLRNAITDKTKLVAVTQVSNVLGVRNDIRDFAKICHEKGIVIVADGAQSVPHMPVDVQELDVDFLAFSGHKMLGTMGIGVFYGKREYLEKMPPFLTGGEMIESVSRDGAVFAQSPHKFEAGTVNAGGAAGLATAIDYIENIGFEQIQKREDALTALAMEKIREIPFVHIMGQENPEQHHGIITFTVDGVHPHDIAAILDADHIAVRAGHHCAQPLLRHLGVMASTRASLMFYNTEEEIVKFTESLKEIRRKMGYAE</sequence>
<accession>A0A174SYN7</accession>
<dbReference type="PROSITE" id="PS00595">
    <property type="entry name" value="AA_TRANSFER_CLASS_5"/>
    <property type="match status" value="1"/>
</dbReference>
<name>A0A174SYN7_9FIRM</name>
<dbReference type="PANTHER" id="PTHR43586">
    <property type="entry name" value="CYSTEINE DESULFURASE"/>
    <property type="match status" value="1"/>
</dbReference>
<dbReference type="PANTHER" id="PTHR43586:SF8">
    <property type="entry name" value="CYSTEINE DESULFURASE 1, CHLOROPLASTIC"/>
    <property type="match status" value="1"/>
</dbReference>
<comment type="catalytic activity">
    <reaction evidence="6 8">
        <text>(sulfur carrier)-H + L-cysteine = (sulfur carrier)-SH + L-alanine</text>
        <dbReference type="Rhea" id="RHEA:43892"/>
        <dbReference type="Rhea" id="RHEA-COMP:14737"/>
        <dbReference type="Rhea" id="RHEA-COMP:14739"/>
        <dbReference type="ChEBI" id="CHEBI:29917"/>
        <dbReference type="ChEBI" id="CHEBI:35235"/>
        <dbReference type="ChEBI" id="CHEBI:57972"/>
        <dbReference type="ChEBI" id="CHEBI:64428"/>
        <dbReference type="EC" id="2.8.1.7"/>
    </reaction>
</comment>
<gene>
    <name evidence="10" type="primary">csd_1</name>
    <name evidence="10" type="ORF">ERS852569_01643</name>
</gene>
<evidence type="ECO:0000259" key="9">
    <source>
        <dbReference type="Pfam" id="PF00266"/>
    </source>
</evidence>
<dbReference type="SUPFAM" id="SSF53383">
    <property type="entry name" value="PLP-dependent transferases"/>
    <property type="match status" value="1"/>
</dbReference>
<evidence type="ECO:0000256" key="6">
    <source>
        <dbReference type="ARBA" id="ARBA00050776"/>
    </source>
</evidence>
<dbReference type="EC" id="2.8.1.7" evidence="3 8"/>
<feature type="domain" description="Aminotransferase class V" evidence="9">
    <location>
        <begin position="23"/>
        <end position="393"/>
    </location>
</feature>
<dbReference type="EMBL" id="CZBP01000011">
    <property type="protein sequence ID" value="CUQ02692.1"/>
    <property type="molecule type" value="Genomic_DNA"/>
</dbReference>
<dbReference type="NCBIfam" id="TIGR01979">
    <property type="entry name" value="sufS"/>
    <property type="match status" value="1"/>
</dbReference>
<evidence type="ECO:0000256" key="8">
    <source>
        <dbReference type="RuleBase" id="RU004506"/>
    </source>
</evidence>
<dbReference type="InterPro" id="IPR015421">
    <property type="entry name" value="PyrdxlP-dep_Trfase_major"/>
</dbReference>
<protein>
    <recommendedName>
        <fullName evidence="3 8">Cysteine desulfurase</fullName>
        <ecNumber evidence="3 8">2.8.1.7</ecNumber>
    </recommendedName>
</protein>
<dbReference type="InterPro" id="IPR015424">
    <property type="entry name" value="PyrdxlP-dep_Trfase"/>
</dbReference>
<dbReference type="GO" id="GO:0030170">
    <property type="term" value="F:pyridoxal phosphate binding"/>
    <property type="evidence" value="ECO:0007669"/>
    <property type="project" value="UniProtKB-UniRule"/>
</dbReference>
<evidence type="ECO:0000313" key="11">
    <source>
        <dbReference type="Proteomes" id="UP000095762"/>
    </source>
</evidence>